<dbReference type="GeneID" id="39593257"/>
<feature type="compositionally biased region" description="Polar residues" evidence="1">
    <location>
        <begin position="61"/>
        <end position="72"/>
    </location>
</feature>
<feature type="compositionally biased region" description="Polar residues" evidence="1">
    <location>
        <begin position="513"/>
        <end position="522"/>
    </location>
</feature>
<feature type="compositionally biased region" description="Polar residues" evidence="1">
    <location>
        <begin position="224"/>
        <end position="241"/>
    </location>
</feature>
<feature type="compositionally biased region" description="Low complexity" evidence="1">
    <location>
        <begin position="382"/>
        <end position="396"/>
    </location>
</feature>
<feature type="compositionally biased region" description="Pro residues" evidence="1">
    <location>
        <begin position="106"/>
        <end position="115"/>
    </location>
</feature>
<dbReference type="Proteomes" id="UP000279236">
    <property type="component" value="Unassembled WGS sequence"/>
</dbReference>
<feature type="compositionally biased region" description="Polar residues" evidence="1">
    <location>
        <begin position="541"/>
        <end position="550"/>
    </location>
</feature>
<feature type="compositionally biased region" description="Basic and acidic residues" evidence="1">
    <location>
        <begin position="657"/>
        <end position="676"/>
    </location>
</feature>
<feature type="region of interest" description="Disordered" evidence="1">
    <location>
        <begin position="991"/>
        <end position="1044"/>
    </location>
</feature>
<organism evidence="2 3">
    <name type="scientific">Apiotrichum porosum</name>
    <dbReference type="NCBI Taxonomy" id="105984"/>
    <lineage>
        <taxon>Eukaryota</taxon>
        <taxon>Fungi</taxon>
        <taxon>Dikarya</taxon>
        <taxon>Basidiomycota</taxon>
        <taxon>Agaricomycotina</taxon>
        <taxon>Tremellomycetes</taxon>
        <taxon>Trichosporonales</taxon>
        <taxon>Trichosporonaceae</taxon>
        <taxon>Apiotrichum</taxon>
    </lineage>
</organism>
<gene>
    <name evidence="2" type="ORF">EHS24_008714</name>
</gene>
<comment type="caution">
    <text evidence="2">The sequence shown here is derived from an EMBL/GenBank/DDBJ whole genome shotgun (WGS) entry which is preliminary data.</text>
</comment>
<feature type="region of interest" description="Disordered" evidence="1">
    <location>
        <begin position="505"/>
        <end position="721"/>
    </location>
</feature>
<feature type="compositionally biased region" description="Polar residues" evidence="1">
    <location>
        <begin position="634"/>
        <end position="656"/>
    </location>
</feature>
<feature type="compositionally biased region" description="Low complexity" evidence="1">
    <location>
        <begin position="266"/>
        <end position="285"/>
    </location>
</feature>
<feature type="region of interest" description="Disordered" evidence="1">
    <location>
        <begin position="370"/>
        <end position="484"/>
    </location>
</feature>
<dbReference type="RefSeq" id="XP_028475993.1">
    <property type="nucleotide sequence ID" value="XM_028624019.1"/>
</dbReference>
<sequence>MPTAWPQVPTEDKYIPSQPRPSNAPATTKYDPVLLYSRPGSRVASRSTSPTPADGLRSGGLSPQNTGGSTTGIHFPSPMIRNMPSISSLTSQHISSHGTRDSPLLPAVPPLPPLPTFAAAATTSGRPQPPPKPYQTYPPAHKELPCVASAEMERLREMAEVKSIASSPDPIASSPGPITCPVAAAAPPLTAMTPNRASQLRPSAPSFRPSTPTDTGPTYPPTRVFSSGATHPGQQPYSPHTPSVGFYPDWLPAADSELLQGGSPPQTSGFQSFTSPFSPSQQAQQKEISSPSLDAAATAPAIYHRPGAAKEVLSSTVNVPATADSTPRPSKIVAVSTASTATPTQTIGTRASGLQSRLHSEVENVKDIHRGGGEILQDSLLPQAQPSSPAFSARPSPEGPRLSRIPGLGGQSKAASTVSLSPPEAFVSRPPSTQPPVPPKRRYGTFIPEGIPLKRSNSPSPSIASLSSISSISTLPSPPRSKTAGMTNLEFLQMIANKKRRNAAIKEADTVSPVASPSTIMSQDDVGHVSCGPPTVYPMANSFSMVTSAEGSKPVPLTSLPPPTPPKREALLPSIPTPTSSTPLASSRRQVSPRPPTAPVPLRAQLAPTPSDYETPSQGGAGSRREQVTEPPGISTNDMAQVNPLATTPSTQNPQTADDKGTDHAGDESEDSDKQDSASPAWIRPLELASKATSSTPRKAISWSPRATPKSTVRDRGTMSDHRTKLPSISIISNPLTFVTTNASPVRTPKTSRPTSMISLDKGSRKALEEIQRVQDFPMGVPTSGGEQNLASLVPAGLSSANKKPTTLLQHVKKDNIIRERVVSAPGRHHKIPTLNPNAKPFVVRGHALQAATIPTFTNPNLTTNLKAPTSLAPPYVVPIPGKLPCTPVNSPMVTLVKKASSSTKAAGDVFEPPGGIPVPISSSGSVVSEDHDLSSFQVLGTESDPFEFVDQLSHPNRSIGADAVGTNLEPLGDPLALDGFRLLGRQVEFNDKGNGSKKRTKRYHVKEVSEAKKDSAQGQKHTSQNPPSNESQPFNTPVPPTHENQLRASLDTYRLLATGASGILQGTTLHNALDAFRVTAELQAGYNSMVANQLKLVDLLNKGGADDDPIYEMLTHALEANGEHLNSLHETLSLINHLRNQDVETAWAQHGGRPEEVESDV</sequence>
<feature type="region of interest" description="Disordered" evidence="1">
    <location>
        <begin position="1"/>
        <end position="140"/>
    </location>
</feature>
<feature type="compositionally biased region" description="Basic and acidic residues" evidence="1">
    <location>
        <begin position="712"/>
        <end position="721"/>
    </location>
</feature>
<feature type="compositionally biased region" description="Low complexity" evidence="1">
    <location>
        <begin position="456"/>
        <end position="475"/>
    </location>
</feature>
<proteinExistence type="predicted"/>
<feature type="compositionally biased region" description="Low complexity" evidence="1">
    <location>
        <begin position="166"/>
        <end position="194"/>
    </location>
</feature>
<dbReference type="EMBL" id="RSCE01000007">
    <property type="protein sequence ID" value="RSH81274.1"/>
    <property type="molecule type" value="Genomic_DNA"/>
</dbReference>
<feature type="compositionally biased region" description="Polar residues" evidence="1">
    <location>
        <begin position="1017"/>
        <end position="1036"/>
    </location>
</feature>
<evidence type="ECO:0000313" key="3">
    <source>
        <dbReference type="Proteomes" id="UP000279236"/>
    </source>
</evidence>
<feature type="region of interest" description="Disordered" evidence="1">
    <location>
        <begin position="320"/>
        <end position="355"/>
    </location>
</feature>
<feature type="compositionally biased region" description="Basic and acidic residues" evidence="1">
    <location>
        <begin position="1006"/>
        <end position="1016"/>
    </location>
</feature>
<accession>A0A427XR03</accession>
<protein>
    <submittedName>
        <fullName evidence="2">Uncharacterized protein</fullName>
    </submittedName>
</protein>
<evidence type="ECO:0000256" key="1">
    <source>
        <dbReference type="SAM" id="MobiDB-lite"/>
    </source>
</evidence>
<reference evidence="2 3" key="1">
    <citation type="submission" date="2018-11" db="EMBL/GenBank/DDBJ databases">
        <title>Genome sequence of Apiotrichum porosum DSM 27194.</title>
        <authorList>
            <person name="Aliyu H."/>
            <person name="Gorte O."/>
            <person name="Ochsenreither K."/>
        </authorList>
    </citation>
    <scope>NUCLEOTIDE SEQUENCE [LARGE SCALE GENOMIC DNA]</scope>
    <source>
        <strain evidence="2 3">DSM 27194</strain>
    </source>
</reference>
<feature type="compositionally biased region" description="Low complexity" evidence="1">
    <location>
        <begin position="571"/>
        <end position="587"/>
    </location>
</feature>
<dbReference type="AlphaFoldDB" id="A0A427XR03"/>
<feature type="compositionally biased region" description="Polar residues" evidence="1">
    <location>
        <begin position="343"/>
        <end position="355"/>
    </location>
</feature>
<keyword evidence="3" id="KW-1185">Reference proteome</keyword>
<feature type="compositionally biased region" description="Low complexity" evidence="1">
    <location>
        <begin position="85"/>
        <end position="97"/>
    </location>
</feature>
<feature type="compositionally biased region" description="Basic residues" evidence="1">
    <location>
        <begin position="996"/>
        <end position="1005"/>
    </location>
</feature>
<feature type="region of interest" description="Disordered" evidence="1">
    <location>
        <begin position="166"/>
        <end position="301"/>
    </location>
</feature>
<evidence type="ECO:0000313" key="2">
    <source>
        <dbReference type="EMBL" id="RSH81274.1"/>
    </source>
</evidence>
<name>A0A427XR03_9TREE</name>
<feature type="compositionally biased region" description="Low complexity" evidence="1">
    <location>
        <begin position="333"/>
        <end position="342"/>
    </location>
</feature>